<evidence type="ECO:0000313" key="1">
    <source>
        <dbReference type="EMBL" id="GAL64958.1"/>
    </source>
</evidence>
<evidence type="ECO:0000313" key="2">
    <source>
        <dbReference type="Proteomes" id="UP000029644"/>
    </source>
</evidence>
<sequence length="362" mass="41098">MNMLFAFLRFISIFSILILLINPKFNQITFTTEKPNLVIAVDNSNSIKHLNQSEKVKTLVETISENSELKNKFNLSFYTFGETFKASDSLTFTEKQSNINEAFTQLSQIYKTSNAPTVLISDGNQTLGNDYEFASNTYKQPVYSIILGDTITYVDLKIQQLNVNKYAYLKNKFPVEAIVVYSGNSNVTSKFVVKQGNITVFSQNVSFSKNNNSALLNFNLPASLVGVSAYKAYLVPIENEKNKVNNYKNFAVEVIDQKTNIAVVSTFSHPDLGSLKKSIESNERSTVSFFEPNEFISKINDFQLVILYQPNNKFKEVITKLNAENKNKFIIEGSNTDLDFLNKNNTTYDHEITDQTENYQLN</sequence>
<dbReference type="PANTHER" id="PTHR37947">
    <property type="entry name" value="BLL2462 PROTEIN"/>
    <property type="match status" value="1"/>
</dbReference>
<accession>A0A090VLP8</accession>
<comment type="caution">
    <text evidence="1">The sequence shown here is derived from an EMBL/GenBank/DDBJ whole genome shotgun (WGS) entry which is preliminary data.</text>
</comment>
<dbReference type="AlphaFoldDB" id="A0A090VLP8"/>
<dbReference type="Proteomes" id="UP000029644">
    <property type="component" value="Unassembled WGS sequence"/>
</dbReference>
<dbReference type="EMBL" id="BBNQ01000027">
    <property type="protein sequence ID" value="GAL64958.1"/>
    <property type="molecule type" value="Genomic_DNA"/>
</dbReference>
<protein>
    <recommendedName>
        <fullName evidence="3">VWFA domain-containing protein</fullName>
    </recommendedName>
</protein>
<proteinExistence type="predicted"/>
<name>A0A090VLP8_9FLAO</name>
<organism evidence="1 2">
    <name type="scientific">Algibacter lectus</name>
    <dbReference type="NCBI Taxonomy" id="221126"/>
    <lineage>
        <taxon>Bacteria</taxon>
        <taxon>Pseudomonadati</taxon>
        <taxon>Bacteroidota</taxon>
        <taxon>Flavobacteriia</taxon>
        <taxon>Flavobacteriales</taxon>
        <taxon>Flavobacteriaceae</taxon>
        <taxon>Algibacter</taxon>
    </lineage>
</organism>
<dbReference type="PANTHER" id="PTHR37947:SF1">
    <property type="entry name" value="BLL2462 PROTEIN"/>
    <property type="match status" value="1"/>
</dbReference>
<dbReference type="SUPFAM" id="SSF53300">
    <property type="entry name" value="vWA-like"/>
    <property type="match status" value="1"/>
</dbReference>
<dbReference type="InterPro" id="IPR036465">
    <property type="entry name" value="vWFA_dom_sf"/>
</dbReference>
<reference evidence="1 2" key="1">
    <citation type="journal article" date="2014" name="Genome Announc.">
        <title>Draft Genome Sequences of Marine Flavobacterium Algibacter lectus Strains SS8 and NR4.</title>
        <authorList>
            <person name="Takatani N."/>
            <person name="Nakanishi M."/>
            <person name="Meirelles P."/>
            <person name="Mino S."/>
            <person name="Suda W."/>
            <person name="Oshima K."/>
            <person name="Hattori M."/>
            <person name="Ohkuma M."/>
            <person name="Hosokawa M."/>
            <person name="Miyashita K."/>
            <person name="Thompson F.L."/>
            <person name="Niwa A."/>
            <person name="Sawabe T."/>
            <person name="Sawabe T."/>
        </authorList>
    </citation>
    <scope>NUCLEOTIDE SEQUENCE [LARGE SCALE GENOMIC DNA]</scope>
    <source>
        <strain evidence="1 2">JCM 19300</strain>
    </source>
</reference>
<gene>
    <name evidence="1" type="ORF">JCM19300_448</name>
</gene>
<evidence type="ECO:0008006" key="3">
    <source>
        <dbReference type="Google" id="ProtNLM"/>
    </source>
</evidence>